<evidence type="ECO:0000313" key="8">
    <source>
        <dbReference type="EMBL" id="CAD8791894.1"/>
    </source>
</evidence>
<dbReference type="AlphaFoldDB" id="A0A7S0YWS1"/>
<dbReference type="PANTHER" id="PTHR48261">
    <property type="entry name" value="ACETYLGLUCOSAMINYLTRANSFERASE"/>
    <property type="match status" value="1"/>
</dbReference>
<dbReference type="EMBL" id="HBFM01032877">
    <property type="protein sequence ID" value="CAD8791894.1"/>
    <property type="molecule type" value="Transcribed_RNA"/>
</dbReference>
<dbReference type="PANTHER" id="PTHR48261:SF2">
    <property type="entry name" value="ACETYLGLUCOSAMINYLTRANSFERASE"/>
    <property type="match status" value="1"/>
</dbReference>
<evidence type="ECO:0000256" key="2">
    <source>
        <dbReference type="ARBA" id="ARBA00008700"/>
    </source>
</evidence>
<reference evidence="8" key="1">
    <citation type="submission" date="2021-01" db="EMBL/GenBank/DDBJ databases">
        <authorList>
            <person name="Corre E."/>
            <person name="Pelletier E."/>
            <person name="Niang G."/>
            <person name="Scheremetjew M."/>
            <person name="Finn R."/>
            <person name="Kale V."/>
            <person name="Holt S."/>
            <person name="Cochrane G."/>
            <person name="Meng A."/>
            <person name="Brown T."/>
            <person name="Cohen L."/>
        </authorList>
    </citation>
    <scope>NUCLEOTIDE SEQUENCE</scope>
    <source>
        <strain evidence="8">SAG 63-3</strain>
    </source>
</reference>
<evidence type="ECO:0000259" key="7">
    <source>
        <dbReference type="Pfam" id="PF09258"/>
    </source>
</evidence>
<dbReference type="SUPFAM" id="SSF53448">
    <property type="entry name" value="Nucleotide-diphospho-sugar transferases"/>
    <property type="match status" value="1"/>
</dbReference>
<dbReference type="InterPro" id="IPR015338">
    <property type="entry name" value="GT64_dom"/>
</dbReference>
<comment type="similarity">
    <text evidence="2">Belongs to the glycosyltransferase 64 family.</text>
</comment>
<evidence type="ECO:0000256" key="1">
    <source>
        <dbReference type="ARBA" id="ARBA00004370"/>
    </source>
</evidence>
<evidence type="ECO:0000256" key="3">
    <source>
        <dbReference type="ARBA" id="ARBA00022679"/>
    </source>
</evidence>
<proteinExistence type="inferred from homology"/>
<keyword evidence="4 6" id="KW-0472">Membrane</keyword>
<keyword evidence="3" id="KW-0808">Transferase</keyword>
<protein>
    <recommendedName>
        <fullName evidence="7">Glycosyl transferase 64 domain-containing protein</fullName>
    </recommendedName>
</protein>
<comment type="subcellular location">
    <subcellularLocation>
        <location evidence="1">Membrane</location>
    </subcellularLocation>
</comment>
<dbReference type="InterPro" id="IPR029044">
    <property type="entry name" value="Nucleotide-diphossugar_trans"/>
</dbReference>
<keyword evidence="5" id="KW-1015">Disulfide bond</keyword>
<gene>
    <name evidence="8" type="ORF">PPAR00522_LOCUS21513</name>
</gene>
<organism evidence="8">
    <name type="scientific">Polytomella parva</name>
    <dbReference type="NCBI Taxonomy" id="51329"/>
    <lineage>
        <taxon>Eukaryota</taxon>
        <taxon>Viridiplantae</taxon>
        <taxon>Chlorophyta</taxon>
        <taxon>core chlorophytes</taxon>
        <taxon>Chlorophyceae</taxon>
        <taxon>CS clade</taxon>
        <taxon>Chlamydomonadales</taxon>
        <taxon>Chlamydomonadaceae</taxon>
        <taxon>Polytomella</taxon>
    </lineage>
</organism>
<keyword evidence="6" id="KW-0812">Transmembrane</keyword>
<name>A0A7S0YWS1_9CHLO</name>
<keyword evidence="6" id="KW-1133">Transmembrane helix</keyword>
<dbReference type="Gene3D" id="3.90.550.10">
    <property type="entry name" value="Spore Coat Polysaccharide Biosynthesis Protein SpsA, Chain A"/>
    <property type="match status" value="1"/>
</dbReference>
<accession>A0A7S0YWS1</accession>
<dbReference type="GO" id="GO:0016757">
    <property type="term" value="F:glycosyltransferase activity"/>
    <property type="evidence" value="ECO:0007669"/>
    <property type="project" value="InterPro"/>
</dbReference>
<sequence length="380" mass="44363">MNIAPSDNGTGLRERFNSLFWQKKYSKEKKTDDDYNLVKRSITWIEFSKRNIVPLSMLVAVLSFITLYLCLIPKKSLPYIDPLKCPPTKEATLITASRPIQYETSEADHLDRFTIVLATYKRPDLLKKAIKRYSTCKEIDAIRVIWSESNTPPIRSVTPDYFSQNKDVRYDVKAKNSLNSRFEPLDGLRTEAVFSMDDDMDLPCDDLKHAFEVWKEDKWNLAGFYPRLHIHQPDCGYRYLTSYETFITYGQYSIVLTKAAMLHRDYFRHYTEVMPRQIREMITSWMNCEDIAMQIMVSNLTRSPPNFVHSHTAIDWGKGLLKVKGISSSNAHFSRRNMCLTEFSRFYGNSLPLFPTPFESLDDRFTPITETLYGFFNGRI</sequence>
<evidence type="ECO:0000256" key="4">
    <source>
        <dbReference type="ARBA" id="ARBA00023136"/>
    </source>
</evidence>
<dbReference type="Pfam" id="PF09258">
    <property type="entry name" value="Glyco_transf_64"/>
    <property type="match status" value="1"/>
</dbReference>
<dbReference type="GO" id="GO:0016020">
    <property type="term" value="C:membrane"/>
    <property type="evidence" value="ECO:0007669"/>
    <property type="project" value="UniProtKB-SubCell"/>
</dbReference>
<feature type="domain" description="Glycosyl transferase 64" evidence="7">
    <location>
        <begin position="113"/>
        <end position="349"/>
    </location>
</feature>
<feature type="transmembrane region" description="Helical" evidence="6">
    <location>
        <begin position="52"/>
        <end position="71"/>
    </location>
</feature>
<evidence type="ECO:0000256" key="5">
    <source>
        <dbReference type="ARBA" id="ARBA00023157"/>
    </source>
</evidence>
<evidence type="ECO:0000256" key="6">
    <source>
        <dbReference type="SAM" id="Phobius"/>
    </source>
</evidence>
<dbReference type="InterPro" id="IPR004263">
    <property type="entry name" value="Exostosin"/>
</dbReference>